<proteinExistence type="inferred from homology"/>
<evidence type="ECO:0000256" key="6">
    <source>
        <dbReference type="ARBA" id="ARBA00022932"/>
    </source>
</evidence>
<feature type="domain" description="DNA polymerase III delta N-terminal" evidence="10">
    <location>
        <begin position="20"/>
        <end position="136"/>
    </location>
</feature>
<keyword evidence="5" id="KW-0235">DNA replication</keyword>
<dbReference type="RefSeq" id="WP_091334154.1">
    <property type="nucleotide sequence ID" value="NZ_FNOW01000027.1"/>
</dbReference>
<evidence type="ECO:0000256" key="8">
    <source>
        <dbReference type="ARBA" id="ARBA00049244"/>
    </source>
</evidence>
<dbReference type="Proteomes" id="UP000198672">
    <property type="component" value="Unassembled WGS sequence"/>
</dbReference>
<dbReference type="InterPro" id="IPR027417">
    <property type="entry name" value="P-loop_NTPase"/>
</dbReference>
<keyword evidence="6" id="KW-0239">DNA-directed DNA polymerase</keyword>
<dbReference type="NCBIfam" id="TIGR01128">
    <property type="entry name" value="holA"/>
    <property type="match status" value="1"/>
</dbReference>
<dbReference type="AlphaFoldDB" id="A0A1H3GUT7"/>
<dbReference type="InterPro" id="IPR048466">
    <property type="entry name" value="DNA_pol3_delta-like_C"/>
</dbReference>
<evidence type="ECO:0000256" key="7">
    <source>
        <dbReference type="ARBA" id="ARBA00034754"/>
    </source>
</evidence>
<dbReference type="STRING" id="61595.SAMN05421644_12730"/>
<dbReference type="PANTHER" id="PTHR34388:SF1">
    <property type="entry name" value="DNA POLYMERASE III SUBUNIT DELTA"/>
    <property type="match status" value="1"/>
</dbReference>
<dbReference type="OrthoDB" id="9770982at2"/>
<dbReference type="InterPro" id="IPR005790">
    <property type="entry name" value="DNA_polIII_delta"/>
</dbReference>
<feature type="domain" description="DNA polymerase III delta subunit-like C-terminal" evidence="11">
    <location>
        <begin position="213"/>
        <end position="313"/>
    </location>
</feature>
<keyword evidence="13" id="KW-1185">Reference proteome</keyword>
<evidence type="ECO:0000256" key="4">
    <source>
        <dbReference type="ARBA" id="ARBA00022695"/>
    </source>
</evidence>
<dbReference type="GO" id="GO:0006261">
    <property type="term" value="P:DNA-templated DNA replication"/>
    <property type="evidence" value="ECO:0007669"/>
    <property type="project" value="TreeGrafter"/>
</dbReference>
<reference evidence="13" key="1">
    <citation type="submission" date="2016-10" db="EMBL/GenBank/DDBJ databases">
        <authorList>
            <person name="Varghese N."/>
            <person name="Submissions S."/>
        </authorList>
    </citation>
    <scope>NUCLEOTIDE SEQUENCE [LARGE SCALE GENOMIC DNA]</scope>
    <source>
        <strain evidence="13">DSM 173</strain>
    </source>
</reference>
<keyword evidence="4" id="KW-0548">Nucleotidyltransferase</keyword>
<comment type="similarity">
    <text evidence="7">Belongs to the DNA polymerase HolA subunit family.</text>
</comment>
<dbReference type="Gene3D" id="3.40.50.300">
    <property type="entry name" value="P-loop containing nucleotide triphosphate hydrolases"/>
    <property type="match status" value="1"/>
</dbReference>
<dbReference type="GO" id="GO:0003677">
    <property type="term" value="F:DNA binding"/>
    <property type="evidence" value="ECO:0007669"/>
    <property type="project" value="InterPro"/>
</dbReference>
<dbReference type="Gene3D" id="1.10.8.60">
    <property type="match status" value="1"/>
</dbReference>
<organism evidence="12 13">
    <name type="scientific">Allochromatium warmingii</name>
    <name type="common">Chromatium warmingii</name>
    <dbReference type="NCBI Taxonomy" id="61595"/>
    <lineage>
        <taxon>Bacteria</taxon>
        <taxon>Pseudomonadati</taxon>
        <taxon>Pseudomonadota</taxon>
        <taxon>Gammaproteobacteria</taxon>
        <taxon>Chromatiales</taxon>
        <taxon>Chromatiaceae</taxon>
        <taxon>Allochromatium</taxon>
    </lineage>
</organism>
<dbReference type="InterPro" id="IPR010372">
    <property type="entry name" value="DNA_pol3_delta_N"/>
</dbReference>
<evidence type="ECO:0000313" key="13">
    <source>
        <dbReference type="Proteomes" id="UP000198672"/>
    </source>
</evidence>
<keyword evidence="3" id="KW-0808">Transferase</keyword>
<evidence type="ECO:0000313" key="12">
    <source>
        <dbReference type="EMBL" id="SDY07076.1"/>
    </source>
</evidence>
<dbReference type="Gene3D" id="1.20.272.10">
    <property type="match status" value="1"/>
</dbReference>
<name>A0A1H3GUT7_ALLWA</name>
<sequence length="336" mass="36975">MAIRLNELGSKLKAGLAPVYLLCGDEPYQFGEAARLVREAARRAGFNEREILDTEGQFQWAALAAAADALSLFSARRLLELRVANGKVGKEGSEAIRAYCERPSPDNVLLILAPGMERKELQAVWVKRIESLGVIVQVWPMKERELESWVTQRLQANSFQPGAGVAALLAERSEGNLLAAVQEIEKLRLLHEAGPLELDDLLGNLADSARFDLFALTDAALNGDRARVQRVLSVLKAEGTADVLVLWVLARELRLLAEAAGALARRMSLEPIYTKHRVPRMRQELIDRAVRRLSPKRLRELLAQCAHVDRAIKGIDSGDSWQQLAVIADGVSGGVV</sequence>
<dbReference type="GO" id="GO:0003887">
    <property type="term" value="F:DNA-directed DNA polymerase activity"/>
    <property type="evidence" value="ECO:0007669"/>
    <property type="project" value="UniProtKB-UniRule"/>
</dbReference>
<evidence type="ECO:0000256" key="2">
    <source>
        <dbReference type="ARBA" id="ARBA00017703"/>
    </source>
</evidence>
<dbReference type="CDD" id="cd18138">
    <property type="entry name" value="HLD_clamp_pol_III_delta"/>
    <property type="match status" value="1"/>
</dbReference>
<evidence type="ECO:0000256" key="3">
    <source>
        <dbReference type="ARBA" id="ARBA00022679"/>
    </source>
</evidence>
<dbReference type="PANTHER" id="PTHR34388">
    <property type="entry name" value="DNA POLYMERASE III SUBUNIT DELTA"/>
    <property type="match status" value="1"/>
</dbReference>
<dbReference type="Pfam" id="PF21694">
    <property type="entry name" value="DNA_pol3_delta_C"/>
    <property type="match status" value="1"/>
</dbReference>
<accession>A0A1H3GUT7</accession>
<evidence type="ECO:0000259" key="11">
    <source>
        <dbReference type="Pfam" id="PF21694"/>
    </source>
</evidence>
<dbReference type="InterPro" id="IPR008921">
    <property type="entry name" value="DNA_pol3_clamp-load_cplx_C"/>
</dbReference>
<evidence type="ECO:0000256" key="9">
    <source>
        <dbReference type="NCBIfam" id="TIGR01128"/>
    </source>
</evidence>
<dbReference type="EC" id="2.7.7.7" evidence="1 9"/>
<dbReference type="EMBL" id="FNOW01000027">
    <property type="protein sequence ID" value="SDY07076.1"/>
    <property type="molecule type" value="Genomic_DNA"/>
</dbReference>
<dbReference type="Pfam" id="PF06144">
    <property type="entry name" value="DNA_pol3_delta"/>
    <property type="match status" value="1"/>
</dbReference>
<evidence type="ECO:0000256" key="5">
    <source>
        <dbReference type="ARBA" id="ARBA00022705"/>
    </source>
</evidence>
<dbReference type="SUPFAM" id="SSF52540">
    <property type="entry name" value="P-loop containing nucleoside triphosphate hydrolases"/>
    <property type="match status" value="1"/>
</dbReference>
<gene>
    <name evidence="12" type="ORF">SAMN05421644_12730</name>
</gene>
<dbReference type="GO" id="GO:0009360">
    <property type="term" value="C:DNA polymerase III complex"/>
    <property type="evidence" value="ECO:0007669"/>
    <property type="project" value="UniProtKB-UniRule"/>
</dbReference>
<protein>
    <recommendedName>
        <fullName evidence="2 9">DNA polymerase III subunit delta</fullName>
        <ecNumber evidence="1 9">2.7.7.7</ecNumber>
    </recommendedName>
</protein>
<dbReference type="SUPFAM" id="SSF48019">
    <property type="entry name" value="post-AAA+ oligomerization domain-like"/>
    <property type="match status" value="1"/>
</dbReference>
<evidence type="ECO:0000256" key="1">
    <source>
        <dbReference type="ARBA" id="ARBA00012417"/>
    </source>
</evidence>
<evidence type="ECO:0000259" key="10">
    <source>
        <dbReference type="Pfam" id="PF06144"/>
    </source>
</evidence>
<comment type="catalytic activity">
    <reaction evidence="8">
        <text>DNA(n) + a 2'-deoxyribonucleoside 5'-triphosphate = DNA(n+1) + diphosphate</text>
        <dbReference type="Rhea" id="RHEA:22508"/>
        <dbReference type="Rhea" id="RHEA-COMP:17339"/>
        <dbReference type="Rhea" id="RHEA-COMP:17340"/>
        <dbReference type="ChEBI" id="CHEBI:33019"/>
        <dbReference type="ChEBI" id="CHEBI:61560"/>
        <dbReference type="ChEBI" id="CHEBI:173112"/>
        <dbReference type="EC" id="2.7.7.7"/>
    </reaction>
</comment>